<dbReference type="GO" id="GO:0003700">
    <property type="term" value="F:DNA-binding transcription factor activity"/>
    <property type="evidence" value="ECO:0007669"/>
    <property type="project" value="InterPro"/>
</dbReference>
<dbReference type="Pfam" id="PF13411">
    <property type="entry name" value="MerR_1"/>
    <property type="match status" value="1"/>
</dbReference>
<evidence type="ECO:0000313" key="5">
    <source>
        <dbReference type="EMBL" id="EKU95697.1"/>
    </source>
</evidence>
<dbReference type="Proteomes" id="UP000009888">
    <property type="component" value="Unassembled WGS sequence"/>
</dbReference>
<dbReference type="InterPro" id="IPR047057">
    <property type="entry name" value="MerR_fam"/>
</dbReference>
<sequence length="168" mass="18850">MAGRDAALLTISVAAELAGMHAQTLRQYDRLGIVVARRTKGGGRRYSLADVDKLQEIQRMSQEEGINLAGISRILALNDEIEKLQRKLSRTRSRLEEQQAQMLARKAREQRIFATSADGSTIQAPSAEQLRAYLRAMAREAQRRNMSQIEASRRDRAGSAQNALIPYR</sequence>
<dbReference type="InterPro" id="IPR009061">
    <property type="entry name" value="DNA-bd_dom_put_sf"/>
</dbReference>
<dbReference type="NCBIfam" id="NF047375">
    <property type="entry name" value="HeatShock_HspR"/>
    <property type="match status" value="1"/>
</dbReference>
<protein>
    <recommendedName>
        <fullName evidence="4">HTH merR-type domain-containing protein</fullName>
    </recommendedName>
</protein>
<dbReference type="PANTHER" id="PTHR30204:SF58">
    <property type="entry name" value="HTH-TYPE TRANSCRIPTIONAL REGULATOR YFMP"/>
    <property type="match status" value="1"/>
</dbReference>
<feature type="region of interest" description="Disordered" evidence="3">
    <location>
        <begin position="144"/>
        <end position="168"/>
    </location>
</feature>
<evidence type="ECO:0000256" key="1">
    <source>
        <dbReference type="ARBA" id="ARBA00023125"/>
    </source>
</evidence>
<organism evidence="5 6">
    <name type="scientific">Actinobaculum massiliense ACS-171-V-Col2</name>
    <dbReference type="NCBI Taxonomy" id="883066"/>
    <lineage>
        <taxon>Bacteria</taxon>
        <taxon>Bacillati</taxon>
        <taxon>Actinomycetota</taxon>
        <taxon>Actinomycetes</taxon>
        <taxon>Actinomycetales</taxon>
        <taxon>Actinomycetaceae</taxon>
        <taxon>Actinobaculum</taxon>
    </lineage>
</organism>
<dbReference type="Gene3D" id="1.10.1660.10">
    <property type="match status" value="1"/>
</dbReference>
<evidence type="ECO:0000259" key="4">
    <source>
        <dbReference type="PROSITE" id="PS50937"/>
    </source>
</evidence>
<gene>
    <name evidence="5" type="ORF">HMPREF9233_00484</name>
</gene>
<dbReference type="eggNOG" id="COG0789">
    <property type="taxonomic scope" value="Bacteria"/>
</dbReference>
<comment type="caution">
    <text evidence="5">The sequence shown here is derived from an EMBL/GenBank/DDBJ whole genome shotgun (WGS) entry which is preliminary data.</text>
</comment>
<feature type="domain" description="HTH merR-type" evidence="4">
    <location>
        <begin position="8"/>
        <end position="77"/>
    </location>
</feature>
<evidence type="ECO:0000256" key="3">
    <source>
        <dbReference type="SAM" id="MobiDB-lite"/>
    </source>
</evidence>
<keyword evidence="1" id="KW-0238">DNA-binding</keyword>
<proteinExistence type="predicted"/>
<dbReference type="HOGENOM" id="CLU_060077_7_1_11"/>
<dbReference type="InterPro" id="IPR000551">
    <property type="entry name" value="MerR-type_HTH_dom"/>
</dbReference>
<keyword evidence="6" id="KW-1185">Reference proteome</keyword>
<evidence type="ECO:0000313" key="6">
    <source>
        <dbReference type="Proteomes" id="UP000009888"/>
    </source>
</evidence>
<keyword evidence="2" id="KW-0175">Coiled coil</keyword>
<name>K9EXI2_9ACTO</name>
<dbReference type="RefSeq" id="WP_007000701.1">
    <property type="nucleotide sequence ID" value="NZ_JH992955.1"/>
</dbReference>
<dbReference type="AlphaFoldDB" id="K9EXI2"/>
<dbReference type="EMBL" id="AGWL01000002">
    <property type="protein sequence ID" value="EKU95697.1"/>
    <property type="molecule type" value="Genomic_DNA"/>
</dbReference>
<accession>K9EXI2</accession>
<feature type="coiled-coil region" evidence="2">
    <location>
        <begin position="74"/>
        <end position="101"/>
    </location>
</feature>
<dbReference type="PROSITE" id="PS50937">
    <property type="entry name" value="HTH_MERR_2"/>
    <property type="match status" value="1"/>
</dbReference>
<dbReference type="SUPFAM" id="SSF46955">
    <property type="entry name" value="Putative DNA-binding domain"/>
    <property type="match status" value="1"/>
</dbReference>
<dbReference type="STRING" id="202789.GCA_001457435_01650"/>
<reference evidence="5 6" key="1">
    <citation type="submission" date="2012-09" db="EMBL/GenBank/DDBJ databases">
        <title>The Genome Sequence of Actinobaculum massiliae ACS-171-V-COL2.</title>
        <authorList>
            <consortium name="The Broad Institute Genome Sequencing Platform"/>
            <person name="Earl A."/>
            <person name="Ward D."/>
            <person name="Feldgarden M."/>
            <person name="Gevers D."/>
            <person name="Saerens B."/>
            <person name="Vaneechoutte M."/>
            <person name="Walker B."/>
            <person name="Young S.K."/>
            <person name="Zeng Q."/>
            <person name="Gargeya S."/>
            <person name="Fitzgerald M."/>
            <person name="Haas B."/>
            <person name="Abouelleil A."/>
            <person name="Alvarado L."/>
            <person name="Arachchi H.M."/>
            <person name="Berlin A."/>
            <person name="Chapman S.B."/>
            <person name="Goldberg J."/>
            <person name="Griggs A."/>
            <person name="Gujja S."/>
            <person name="Hansen M."/>
            <person name="Howarth C."/>
            <person name="Imamovic A."/>
            <person name="Larimer J."/>
            <person name="McCowen C."/>
            <person name="Montmayeur A."/>
            <person name="Murphy C."/>
            <person name="Neiman D."/>
            <person name="Pearson M."/>
            <person name="Priest M."/>
            <person name="Roberts A."/>
            <person name="Saif S."/>
            <person name="Shea T."/>
            <person name="Sisk P."/>
            <person name="Sykes S."/>
            <person name="Wortman J."/>
            <person name="Nusbaum C."/>
            <person name="Birren B."/>
        </authorList>
    </citation>
    <scope>NUCLEOTIDE SEQUENCE [LARGE SCALE GENOMIC DNA]</scope>
    <source>
        <strain evidence="6">ACS-171-V-Col2</strain>
    </source>
</reference>
<dbReference type="GO" id="GO:0003677">
    <property type="term" value="F:DNA binding"/>
    <property type="evidence" value="ECO:0007669"/>
    <property type="project" value="UniProtKB-KW"/>
</dbReference>
<evidence type="ECO:0000256" key="2">
    <source>
        <dbReference type="SAM" id="Coils"/>
    </source>
</evidence>
<dbReference type="PANTHER" id="PTHR30204">
    <property type="entry name" value="REDOX-CYCLING DRUG-SENSING TRANSCRIPTIONAL ACTIVATOR SOXR"/>
    <property type="match status" value="1"/>
</dbReference>
<dbReference type="PATRIC" id="fig|883066.3.peg.505"/>
<dbReference type="SMART" id="SM00422">
    <property type="entry name" value="HTH_MERR"/>
    <property type="match status" value="1"/>
</dbReference>